<dbReference type="InterPro" id="IPR016956">
    <property type="entry name" value="YdjM"/>
</dbReference>
<evidence type="ECO:0000313" key="1">
    <source>
        <dbReference type="EMBL" id="OGM55291.1"/>
    </source>
</evidence>
<dbReference type="PIRSF" id="PIRSF030780">
    <property type="entry name" value="Md_memb_hyd_prd"/>
    <property type="match status" value="1"/>
</dbReference>
<accession>A0A1F8AUA4</accession>
<dbReference type="Pfam" id="PF04307">
    <property type="entry name" value="YdjM"/>
    <property type="match status" value="1"/>
</dbReference>
<comment type="caution">
    <text evidence="1">The sequence shown here is derived from an EMBL/GenBank/DDBJ whole genome shotgun (WGS) entry which is preliminary data.</text>
</comment>
<proteinExistence type="predicted"/>
<organism evidence="1 2">
    <name type="scientific">Candidatus Woesebacteria bacterium RIFCSPHIGHO2_12_FULL_41_24</name>
    <dbReference type="NCBI Taxonomy" id="1802510"/>
    <lineage>
        <taxon>Bacteria</taxon>
        <taxon>Candidatus Woeseibacteriota</taxon>
    </lineage>
</organism>
<dbReference type="PANTHER" id="PTHR35531">
    <property type="entry name" value="INNER MEMBRANE PROTEIN YBCI-RELATED"/>
    <property type="match status" value="1"/>
</dbReference>
<name>A0A1F8AUA4_9BACT</name>
<protein>
    <recommendedName>
        <fullName evidence="3">Metal-dependent hydrolase</fullName>
    </recommendedName>
</protein>
<dbReference type="PANTHER" id="PTHR35531:SF1">
    <property type="entry name" value="INNER MEMBRANE PROTEIN YBCI-RELATED"/>
    <property type="match status" value="1"/>
</dbReference>
<sequence>MTARTHDAFAFASLVTVAAFYPPETLSVATLFTSLIGNVVGALTPDLDQASNRLWDLLPVGNIVGKIFRPLLLGHRTLSHSILGGLVYYKLLEFVLPKILNPDYVNINIVFGSIMIGFVSHLIADSLTKEGIPLFFPFKIKIGIPPFSFFRVTTGSFIEKGIVLPGVAVYLVWLVNFKKEVLLNVVKLLN</sequence>
<dbReference type="InterPro" id="IPR007404">
    <property type="entry name" value="YdjM-like"/>
</dbReference>
<gene>
    <name evidence="1" type="ORF">A3E44_03335</name>
</gene>
<dbReference type="Proteomes" id="UP000178603">
    <property type="component" value="Unassembled WGS sequence"/>
</dbReference>
<evidence type="ECO:0000313" key="2">
    <source>
        <dbReference type="Proteomes" id="UP000178603"/>
    </source>
</evidence>
<dbReference type="EMBL" id="MGGW01000004">
    <property type="protein sequence ID" value="OGM55291.1"/>
    <property type="molecule type" value="Genomic_DNA"/>
</dbReference>
<dbReference type="AlphaFoldDB" id="A0A1F8AUA4"/>
<evidence type="ECO:0008006" key="3">
    <source>
        <dbReference type="Google" id="ProtNLM"/>
    </source>
</evidence>
<reference evidence="1 2" key="1">
    <citation type="journal article" date="2016" name="Nat. Commun.">
        <title>Thousands of microbial genomes shed light on interconnected biogeochemical processes in an aquifer system.</title>
        <authorList>
            <person name="Anantharaman K."/>
            <person name="Brown C.T."/>
            <person name="Hug L.A."/>
            <person name="Sharon I."/>
            <person name="Castelle C.J."/>
            <person name="Probst A.J."/>
            <person name="Thomas B.C."/>
            <person name="Singh A."/>
            <person name="Wilkins M.J."/>
            <person name="Karaoz U."/>
            <person name="Brodie E.L."/>
            <person name="Williams K.H."/>
            <person name="Hubbard S.S."/>
            <person name="Banfield J.F."/>
        </authorList>
    </citation>
    <scope>NUCLEOTIDE SEQUENCE [LARGE SCALE GENOMIC DNA]</scope>
</reference>